<evidence type="ECO:0000313" key="2">
    <source>
        <dbReference type="EMBL" id="PKY62405.1"/>
    </source>
</evidence>
<organism evidence="1 3">
    <name type="scientific">Rhizophagus irregularis</name>
    <dbReference type="NCBI Taxonomy" id="588596"/>
    <lineage>
        <taxon>Eukaryota</taxon>
        <taxon>Fungi</taxon>
        <taxon>Fungi incertae sedis</taxon>
        <taxon>Mucoromycota</taxon>
        <taxon>Glomeromycotina</taxon>
        <taxon>Glomeromycetes</taxon>
        <taxon>Glomerales</taxon>
        <taxon>Glomeraceae</taxon>
        <taxon>Rhizophagus</taxon>
    </lineage>
</organism>
<evidence type="ECO:0000313" key="3">
    <source>
        <dbReference type="Proteomes" id="UP000234323"/>
    </source>
</evidence>
<dbReference type="AlphaFoldDB" id="A0A2I1HTL8"/>
<dbReference type="Proteomes" id="UP000234323">
    <property type="component" value="Unassembled WGS sequence"/>
</dbReference>
<reference evidence="1 3" key="1">
    <citation type="submission" date="2015-10" db="EMBL/GenBank/DDBJ databases">
        <title>Genome analyses suggest a sexual origin of heterokaryosis in a supposedly ancient asexual fungus.</title>
        <authorList>
            <person name="Ropars J."/>
            <person name="Sedzielewska K."/>
            <person name="Noel J."/>
            <person name="Charron P."/>
            <person name="Farinelli L."/>
            <person name="Marton T."/>
            <person name="Kruger M."/>
            <person name="Pelin A."/>
            <person name="Brachmann A."/>
            <person name="Corradi N."/>
        </authorList>
    </citation>
    <scope>NUCLEOTIDE SEQUENCE [LARGE SCALE GENOMIC DNA]</scope>
    <source>
        <strain evidence="1 3">A4</strain>
    </source>
</reference>
<dbReference type="EMBL" id="LLXI01007056">
    <property type="protein sequence ID" value="PKY62405.1"/>
    <property type="molecule type" value="Genomic_DNA"/>
</dbReference>
<comment type="caution">
    <text evidence="1">The sequence shown here is derived from an EMBL/GenBank/DDBJ whole genome shotgun (WGS) entry which is preliminary data.</text>
</comment>
<name>A0A2I1HTL8_9GLOM</name>
<gene>
    <name evidence="1" type="ORF">RhiirA4_488296</name>
    <name evidence="2" type="ORF">RhiirA4_488824</name>
</gene>
<evidence type="ECO:0000313" key="1">
    <source>
        <dbReference type="EMBL" id="PKY62207.1"/>
    </source>
</evidence>
<dbReference type="EMBL" id="LLXI01006635">
    <property type="protein sequence ID" value="PKY62207.1"/>
    <property type="molecule type" value="Genomic_DNA"/>
</dbReference>
<keyword evidence="3" id="KW-1185">Reference proteome</keyword>
<accession>A0A2I1HTL8</accession>
<proteinExistence type="predicted"/>
<protein>
    <submittedName>
        <fullName evidence="1">Uncharacterized protein</fullName>
    </submittedName>
</protein>
<sequence length="81" mass="9710">MKVMENPANIAYDHSVTLTKTGRFSNQLKPFLLHGRQYKNGKKFNSIIFKQIQYDTEKYFKEKTRSEGMNMIFRHIPHHIH</sequence>